<dbReference type="RefSeq" id="WP_204400524.1">
    <property type="nucleotide sequence ID" value="NZ_JAFBEE010000003.1"/>
</dbReference>
<protein>
    <submittedName>
        <fullName evidence="5">Murein DD-endopeptidase MepM/ murein hydrolase activator NlpD</fullName>
    </submittedName>
</protein>
<dbReference type="Gene3D" id="2.70.70.10">
    <property type="entry name" value="Glucose Permease (Domain IIA)"/>
    <property type="match status" value="1"/>
</dbReference>
<dbReference type="CDD" id="cd12797">
    <property type="entry name" value="M23_peptidase"/>
    <property type="match status" value="1"/>
</dbReference>
<gene>
    <name evidence="5" type="ORF">JOC73_000756</name>
</gene>
<comment type="caution">
    <text evidence="5">The sequence shown here is derived from an EMBL/GenBank/DDBJ whole genome shotgun (WGS) entry which is preliminary data.</text>
</comment>
<feature type="domain" description="M23ase beta-sheet core" evidence="3">
    <location>
        <begin position="276"/>
        <end position="371"/>
    </location>
</feature>
<evidence type="ECO:0000256" key="1">
    <source>
        <dbReference type="ARBA" id="ARBA00022729"/>
    </source>
</evidence>
<dbReference type="Gene3D" id="6.10.250.3150">
    <property type="match status" value="1"/>
</dbReference>
<feature type="domain" description="Peptidoglycan hydrolase PcsB coiled-coil" evidence="4">
    <location>
        <begin position="100"/>
        <end position="171"/>
    </location>
</feature>
<keyword evidence="6" id="KW-1185">Reference proteome</keyword>
<dbReference type="InterPro" id="IPR016047">
    <property type="entry name" value="M23ase_b-sheet_dom"/>
</dbReference>
<dbReference type="PANTHER" id="PTHR21666">
    <property type="entry name" value="PEPTIDASE-RELATED"/>
    <property type="match status" value="1"/>
</dbReference>
<dbReference type="InterPro" id="IPR057309">
    <property type="entry name" value="PcsB_CC"/>
</dbReference>
<dbReference type="SUPFAM" id="SSF51261">
    <property type="entry name" value="Duplicated hybrid motif"/>
    <property type="match status" value="1"/>
</dbReference>
<evidence type="ECO:0000259" key="4">
    <source>
        <dbReference type="Pfam" id="PF24568"/>
    </source>
</evidence>
<evidence type="ECO:0000256" key="2">
    <source>
        <dbReference type="SAM" id="Coils"/>
    </source>
</evidence>
<name>A0ABS2NMT7_9FIRM</name>
<dbReference type="GO" id="GO:0016787">
    <property type="term" value="F:hydrolase activity"/>
    <property type="evidence" value="ECO:0007669"/>
    <property type="project" value="UniProtKB-KW"/>
</dbReference>
<keyword evidence="5" id="KW-0378">Hydrolase</keyword>
<accession>A0ABS2NMT7</accession>
<organism evidence="5 6">
    <name type="scientific">Alkaliphilus hydrothermalis</name>
    <dbReference type="NCBI Taxonomy" id="1482730"/>
    <lineage>
        <taxon>Bacteria</taxon>
        <taxon>Bacillati</taxon>
        <taxon>Bacillota</taxon>
        <taxon>Clostridia</taxon>
        <taxon>Peptostreptococcales</taxon>
        <taxon>Natronincolaceae</taxon>
        <taxon>Alkaliphilus</taxon>
    </lineage>
</organism>
<evidence type="ECO:0000313" key="5">
    <source>
        <dbReference type="EMBL" id="MBM7614245.1"/>
    </source>
</evidence>
<keyword evidence="2" id="KW-0175">Coiled coil</keyword>
<sequence>MRYLKVSFAVVMGLIILISSTFVFGNQTNAIKQQIASTTKKLERLEKDISKNKQLQKSAFTQIQKLELEIDIIEKEITLLEKDISSTQKNIDKTTVELVKSEEIIDDKNELLGSRINVMYRRGNIGYAEVILSSKSLPELLSNLDMVKKIVQHDVDLLKELKIQRDAIEDKKVQLETDKKELIGLKNNVVSKQKNLQVSRSQQERYRKELMAEGKELEKLENQFEREIEESQSKLRRLQSNNTQYAGGVMAWPVPGYSRISSPYGNRIHPILKTKRFHSGIDIPAPTGVAIVAANAGKVVHSGDMGGYGRVLIIDHGGGIMTLYAHNSRLLVSVGDQVTRGQKVALAGSTGMSTGPHLHFEVRKNGSYVDPTPYIR</sequence>
<dbReference type="InterPro" id="IPR011055">
    <property type="entry name" value="Dup_hybrid_motif"/>
</dbReference>
<evidence type="ECO:0000313" key="6">
    <source>
        <dbReference type="Proteomes" id="UP001314796"/>
    </source>
</evidence>
<dbReference type="PANTHER" id="PTHR21666:SF270">
    <property type="entry name" value="MUREIN HYDROLASE ACTIVATOR ENVC"/>
    <property type="match status" value="1"/>
</dbReference>
<dbReference type="EMBL" id="JAFBEE010000003">
    <property type="protein sequence ID" value="MBM7614245.1"/>
    <property type="molecule type" value="Genomic_DNA"/>
</dbReference>
<feature type="coiled-coil region" evidence="2">
    <location>
        <begin position="28"/>
        <end position="90"/>
    </location>
</feature>
<evidence type="ECO:0000259" key="3">
    <source>
        <dbReference type="Pfam" id="PF01551"/>
    </source>
</evidence>
<proteinExistence type="predicted"/>
<dbReference type="InterPro" id="IPR050570">
    <property type="entry name" value="Cell_wall_metabolism_enzyme"/>
</dbReference>
<dbReference type="Proteomes" id="UP001314796">
    <property type="component" value="Unassembled WGS sequence"/>
</dbReference>
<feature type="coiled-coil region" evidence="2">
    <location>
        <begin position="158"/>
        <end position="241"/>
    </location>
</feature>
<dbReference type="Pfam" id="PF01551">
    <property type="entry name" value="Peptidase_M23"/>
    <property type="match status" value="1"/>
</dbReference>
<reference evidence="5 6" key="1">
    <citation type="submission" date="2021-01" db="EMBL/GenBank/DDBJ databases">
        <title>Genomic Encyclopedia of Type Strains, Phase IV (KMG-IV): sequencing the most valuable type-strain genomes for metagenomic binning, comparative biology and taxonomic classification.</title>
        <authorList>
            <person name="Goeker M."/>
        </authorList>
    </citation>
    <scope>NUCLEOTIDE SEQUENCE [LARGE SCALE GENOMIC DNA]</scope>
    <source>
        <strain evidence="5 6">DSM 25890</strain>
    </source>
</reference>
<dbReference type="Pfam" id="PF24568">
    <property type="entry name" value="CC_PcsB"/>
    <property type="match status" value="1"/>
</dbReference>
<keyword evidence="1" id="KW-0732">Signal</keyword>